<name>A0A916JMW9_9FLAO</name>
<dbReference type="InterPro" id="IPR052021">
    <property type="entry name" value="Type-I_RS_S_subunit"/>
</dbReference>
<evidence type="ECO:0000256" key="2">
    <source>
        <dbReference type="ARBA" id="ARBA00022747"/>
    </source>
</evidence>
<dbReference type="EMBL" id="OU015584">
    <property type="protein sequence ID" value="CAG5082820.1"/>
    <property type="molecule type" value="Genomic_DNA"/>
</dbReference>
<dbReference type="PANTHER" id="PTHR30408">
    <property type="entry name" value="TYPE-1 RESTRICTION ENZYME ECOKI SPECIFICITY PROTEIN"/>
    <property type="match status" value="1"/>
</dbReference>
<feature type="domain" description="Type I restriction modification DNA specificity" evidence="4">
    <location>
        <begin position="19"/>
        <end position="141"/>
    </location>
</feature>
<keyword evidence="3" id="KW-0238">DNA-binding</keyword>
<evidence type="ECO:0000313" key="7">
    <source>
        <dbReference type="Proteomes" id="UP000683507"/>
    </source>
</evidence>
<dbReference type="AlphaFoldDB" id="A0A916JMW9"/>
<keyword evidence="7" id="KW-1185">Reference proteome</keyword>
<dbReference type="InterPro" id="IPR044946">
    <property type="entry name" value="Restrct_endonuc_typeI_TRD_sf"/>
</dbReference>
<accession>A0A916JMW9</accession>
<dbReference type="Proteomes" id="UP000683507">
    <property type="component" value="Chromosome"/>
</dbReference>
<proteinExistence type="inferred from homology"/>
<evidence type="ECO:0008006" key="8">
    <source>
        <dbReference type="Google" id="ProtNLM"/>
    </source>
</evidence>
<evidence type="ECO:0000256" key="1">
    <source>
        <dbReference type="ARBA" id="ARBA00010923"/>
    </source>
</evidence>
<dbReference type="GO" id="GO:0003677">
    <property type="term" value="F:DNA binding"/>
    <property type="evidence" value="ECO:0007669"/>
    <property type="project" value="UniProtKB-KW"/>
</dbReference>
<dbReference type="Pfam" id="PF01420">
    <property type="entry name" value="Methylase_S"/>
    <property type="match status" value="1"/>
</dbReference>
<dbReference type="InterPro" id="IPR021301">
    <property type="entry name" value="DUF2779"/>
</dbReference>
<feature type="domain" description="DUF2779" evidence="5">
    <location>
        <begin position="346"/>
        <end position="492"/>
    </location>
</feature>
<dbReference type="RefSeq" id="WP_258542217.1">
    <property type="nucleotide sequence ID" value="NZ_OU015584.1"/>
</dbReference>
<dbReference type="Gene3D" id="3.90.220.20">
    <property type="entry name" value="DNA methylase specificity domains"/>
    <property type="match status" value="1"/>
</dbReference>
<evidence type="ECO:0000259" key="5">
    <source>
        <dbReference type="Pfam" id="PF11074"/>
    </source>
</evidence>
<reference evidence="6" key="1">
    <citation type="submission" date="2021-04" db="EMBL/GenBank/DDBJ databases">
        <authorList>
            <person name="Rodrigo-Torres L."/>
            <person name="Arahal R. D."/>
            <person name="Lucena T."/>
        </authorList>
    </citation>
    <scope>NUCLEOTIDE SEQUENCE</scope>
    <source>
        <strain evidence="6">AS29M-1</strain>
    </source>
</reference>
<evidence type="ECO:0000313" key="6">
    <source>
        <dbReference type="EMBL" id="CAG5082820.1"/>
    </source>
</evidence>
<comment type="similarity">
    <text evidence="1">Belongs to the type-I restriction system S methylase family.</text>
</comment>
<gene>
    <name evidence="6" type="ORF">CRYO30217_02017</name>
</gene>
<dbReference type="InterPro" id="IPR000055">
    <property type="entry name" value="Restrct_endonuc_typeI_TRD"/>
</dbReference>
<dbReference type="Pfam" id="PF11074">
    <property type="entry name" value="DUF2779"/>
    <property type="match status" value="1"/>
</dbReference>
<evidence type="ECO:0000259" key="4">
    <source>
        <dbReference type="Pfam" id="PF01420"/>
    </source>
</evidence>
<keyword evidence="2" id="KW-0680">Restriction system</keyword>
<organism evidence="6 7">
    <name type="scientific">Parvicella tangerina</name>
    <dbReference type="NCBI Taxonomy" id="2829795"/>
    <lineage>
        <taxon>Bacteria</taxon>
        <taxon>Pseudomonadati</taxon>
        <taxon>Bacteroidota</taxon>
        <taxon>Flavobacteriia</taxon>
        <taxon>Flavobacteriales</taxon>
        <taxon>Parvicellaceae</taxon>
        <taxon>Parvicella</taxon>
    </lineage>
</organism>
<dbReference type="KEGG" id="ptan:CRYO30217_02017"/>
<dbReference type="PANTHER" id="PTHR30408:SF12">
    <property type="entry name" value="TYPE I RESTRICTION ENZYME MJAVIII SPECIFICITY SUBUNIT"/>
    <property type="match status" value="1"/>
</dbReference>
<sequence>MIKYSKYKDSGIKWFPKIPENWSVFRFADEVLLRHGFQFRDEDFTDSGTKIIKISQLNPAGFLDLKECSFIDPKRLNFFNSIRIFEGDILMALTGGTIGKIIRVKSVDEPLLQNYRVGNFFPNKKTIEKSYLFYLLSSQLTEAQIDGLNQLFRISKDSGNRTGIIKKISSIAEIGESVLGRKDITDIVSAIQNGKHRYLPEMDFLESVETLADFYAKDKKFIYPVSFSCKTCEFQCSDEEKERGLKSGFEECWSEQKGLTKKDFSKPMTFEVWNFRKGKKLFENSDKIFLEDLSEDDVEIKPKAGEISLSERQWIQIEKAVQKDNSIYILKEELREEMDTWKYPLHFIDFETSTVALPFHKGRKPYEQIAFQFSHHRIEENGEIRHASEYICFEAGKFPNFEFIRALRDNLSNDKGTIFKFATHENSIVNAIYQQLSESNESDKEELQKFIQEISHSKTDSTIKWIGERDMVDLCDVIKKYYYNPLTKGSNSIKQVLPAALNSSSFLKEKYSKPLGEINLDSKNFDQNHIWIEIQDGEVISPYKKLPPLFKDWTEDQLDSTISELEGVDNGGAALTAYGKLQYTDMSEPERVELRDALLKYCELDTLAMVMIYEHFKEILG</sequence>
<dbReference type="SUPFAM" id="SSF116734">
    <property type="entry name" value="DNA methylase specificity domain"/>
    <property type="match status" value="1"/>
</dbReference>
<protein>
    <recommendedName>
        <fullName evidence="8">DUF2779 domain-containing protein</fullName>
    </recommendedName>
</protein>
<evidence type="ECO:0000256" key="3">
    <source>
        <dbReference type="ARBA" id="ARBA00023125"/>
    </source>
</evidence>
<dbReference type="GO" id="GO:0009307">
    <property type="term" value="P:DNA restriction-modification system"/>
    <property type="evidence" value="ECO:0007669"/>
    <property type="project" value="UniProtKB-KW"/>
</dbReference>